<feature type="transmembrane region" description="Helical" evidence="2">
    <location>
        <begin position="40"/>
        <end position="58"/>
    </location>
</feature>
<evidence type="ECO:0000313" key="4">
    <source>
        <dbReference type="Proteomes" id="UP000702425"/>
    </source>
</evidence>
<protein>
    <recommendedName>
        <fullName evidence="5">Low-complexity tail membrane protein</fullName>
    </recommendedName>
</protein>
<name>A0ABX2D582_9CYAN</name>
<keyword evidence="2" id="KW-0472">Membrane</keyword>
<organism evidence="3 4">
    <name type="scientific">Microcoleus asticus IPMA8</name>
    <dbReference type="NCBI Taxonomy" id="2563858"/>
    <lineage>
        <taxon>Bacteria</taxon>
        <taxon>Bacillati</taxon>
        <taxon>Cyanobacteriota</taxon>
        <taxon>Cyanophyceae</taxon>
        <taxon>Oscillatoriophycideae</taxon>
        <taxon>Oscillatoriales</taxon>
        <taxon>Microcoleaceae</taxon>
        <taxon>Microcoleus</taxon>
        <taxon>Microcoleus asticus</taxon>
    </lineage>
</organism>
<reference evidence="3 4" key="1">
    <citation type="journal article" date="2020" name="Sci. Rep.">
        <title>A novel cyanobacterial geosmin producer, revising GeoA distribution and dispersion patterns in Bacteria.</title>
        <authorList>
            <person name="Churro C."/>
            <person name="Semedo-Aguiar A.P."/>
            <person name="Silva A.D."/>
            <person name="Pereira-Leal J.B."/>
            <person name="Leite R.B."/>
        </authorList>
    </citation>
    <scope>NUCLEOTIDE SEQUENCE [LARGE SCALE GENOMIC DNA]</scope>
    <source>
        <strain evidence="3 4">IPMA8</strain>
    </source>
</reference>
<dbReference type="RefSeq" id="WP_172191977.1">
    <property type="nucleotide sequence ID" value="NZ_CAWPPK010000054.1"/>
</dbReference>
<sequence length="248" mass="26855">MRSFWSDPFLWIHLSGAATLPIFLGLCLLGLAVGSPLLPVWLEMFLVAVAGIVPVLLMQWFRPFYIFSILVVAVKPQNLTSLQQRILTRFKTKLNKGIALFVAVLLAVILWQLYRFAPLAASVAPFPPSLRWAGLLLAASTFFASNLFLQVSASVMGVLLTPESEFAATKPHVLEKIRQDFTIAPWQVDRLLPVFAAETTAAVAAPAEPMGQEASGIGNSSSGGSIVNPKPADINGVTSLPEESIEKK</sequence>
<dbReference type="InterPro" id="IPR049610">
    <property type="entry name" value="LCTMP-like"/>
</dbReference>
<proteinExistence type="predicted"/>
<feature type="region of interest" description="Disordered" evidence="1">
    <location>
        <begin position="207"/>
        <end position="248"/>
    </location>
</feature>
<feature type="transmembrane region" description="Helical" evidence="2">
    <location>
        <begin position="12"/>
        <end position="33"/>
    </location>
</feature>
<keyword evidence="2" id="KW-1133">Transmembrane helix</keyword>
<accession>A0ABX2D582</accession>
<feature type="transmembrane region" description="Helical" evidence="2">
    <location>
        <begin position="134"/>
        <end position="160"/>
    </location>
</feature>
<keyword evidence="2" id="KW-0812">Transmembrane</keyword>
<feature type="transmembrane region" description="Helical" evidence="2">
    <location>
        <begin position="94"/>
        <end position="114"/>
    </location>
</feature>
<evidence type="ECO:0008006" key="5">
    <source>
        <dbReference type="Google" id="ProtNLM"/>
    </source>
</evidence>
<dbReference type="Proteomes" id="UP000702425">
    <property type="component" value="Unassembled WGS sequence"/>
</dbReference>
<gene>
    <name evidence="3" type="ORF">E5S67_05491</name>
</gene>
<dbReference type="EMBL" id="SRRZ01000147">
    <property type="protein sequence ID" value="NQE37716.1"/>
    <property type="molecule type" value="Genomic_DNA"/>
</dbReference>
<evidence type="ECO:0000256" key="1">
    <source>
        <dbReference type="SAM" id="MobiDB-lite"/>
    </source>
</evidence>
<feature type="compositionally biased region" description="Low complexity" evidence="1">
    <location>
        <begin position="207"/>
        <end position="226"/>
    </location>
</feature>
<comment type="caution">
    <text evidence="3">The sequence shown here is derived from an EMBL/GenBank/DDBJ whole genome shotgun (WGS) entry which is preliminary data.</text>
</comment>
<evidence type="ECO:0000256" key="2">
    <source>
        <dbReference type="SAM" id="Phobius"/>
    </source>
</evidence>
<evidence type="ECO:0000313" key="3">
    <source>
        <dbReference type="EMBL" id="NQE37716.1"/>
    </source>
</evidence>
<keyword evidence="4" id="KW-1185">Reference proteome</keyword>
<dbReference type="NCBIfam" id="NF033183">
    <property type="entry name" value="colliding_TM"/>
    <property type="match status" value="1"/>
</dbReference>